<name>A0AAE9GAD3_9CAUD</name>
<dbReference type="Proteomes" id="UP000831021">
    <property type="component" value="Segment"/>
</dbReference>
<evidence type="ECO:0000313" key="2">
    <source>
        <dbReference type="Proteomes" id="UP000831021"/>
    </source>
</evidence>
<evidence type="ECO:0008006" key="3">
    <source>
        <dbReference type="Google" id="ProtNLM"/>
    </source>
</evidence>
<dbReference type="SUPFAM" id="SSF46785">
    <property type="entry name" value="Winged helix' DNA-binding domain"/>
    <property type="match status" value="1"/>
</dbReference>
<dbReference type="InterPro" id="IPR036390">
    <property type="entry name" value="WH_DNA-bd_sf"/>
</dbReference>
<sequence>MRPSGYKSDEFIHFIYCNGEKREVKGDKKRSMPKQDLVEVSFNEIETMNLNNKGKSISYARNNVVNVERYMLWYWSPIIGSNAIMLFLHLWEYCNQDEGVDICYPKISELCEKMNVSRPTLIKILKKLEENNFILQIHRLNKKSNMKETSPIFKLRQTIPLLSKEQYNQLSNNLQKKHDEYMKKFSDNQSLDHFSYNAKETKEELKLKGDLIVSKKARKEIDDIIEADQDMEYLLSILPPRFKETLKQDEWIDELEKCSVSKPMRDVFFTNTATLFDGNLLTAHIVAKDESSRDCLAESSVPHIDQKIRSALENLYGQVSKIEYYTVKEYIIKMKKGN</sequence>
<accession>A0AAE9GAD3</accession>
<dbReference type="EMBL" id="OM236516">
    <property type="protein sequence ID" value="UNY48856.1"/>
    <property type="molecule type" value="Genomic_DNA"/>
</dbReference>
<proteinExistence type="predicted"/>
<dbReference type="InterPro" id="IPR036388">
    <property type="entry name" value="WH-like_DNA-bd_sf"/>
</dbReference>
<dbReference type="Pfam" id="PF13730">
    <property type="entry name" value="HTH_36"/>
    <property type="match status" value="1"/>
</dbReference>
<organism evidence="1 2">
    <name type="scientific">Bacillus phage FADO</name>
    <dbReference type="NCBI Taxonomy" id="2917160"/>
    <lineage>
        <taxon>Viruses</taxon>
        <taxon>Duplodnaviria</taxon>
        <taxon>Heunggongvirae</taxon>
        <taxon>Uroviricota</taxon>
        <taxon>Caudoviricetes</taxon>
        <taxon>Heleneionescovirinae</taxon>
        <taxon>Zhangjivirus</taxon>
        <taxon>Zhangjivirus fado</taxon>
    </lineage>
</organism>
<keyword evidence="2" id="KW-1185">Reference proteome</keyword>
<evidence type="ECO:0000313" key="1">
    <source>
        <dbReference type="EMBL" id="UNY48856.1"/>
    </source>
</evidence>
<dbReference type="Gene3D" id="1.10.10.10">
    <property type="entry name" value="Winged helix-like DNA-binding domain superfamily/Winged helix DNA-binding domain"/>
    <property type="match status" value="1"/>
</dbReference>
<reference evidence="1 2" key="1">
    <citation type="submission" date="2022-01" db="EMBL/GenBank/DDBJ databases">
        <authorList>
            <person name="Stokar-Avihail A."/>
        </authorList>
    </citation>
    <scope>NUCLEOTIDE SEQUENCE [LARGE SCALE GENOMIC DNA]</scope>
</reference>
<protein>
    <recommendedName>
        <fullName evidence="3">Helix-turn-helix domain-containing protein</fullName>
    </recommendedName>
</protein>
<gene>
    <name evidence="1" type="ORF">fado_141</name>
</gene>